<dbReference type="RefSeq" id="WP_005025487.1">
    <property type="nucleotide sequence ID" value="NZ_CP027365.1"/>
</dbReference>
<dbReference type="PANTHER" id="PTHR47894:SF1">
    <property type="entry name" value="HTH-TYPE TRANSCRIPTIONAL REGULATOR VQSM"/>
    <property type="match status" value="1"/>
</dbReference>
<dbReference type="InterPro" id="IPR032687">
    <property type="entry name" value="AraC-type_N"/>
</dbReference>
<reference evidence="5 6" key="1">
    <citation type="submission" date="2019-06" db="EMBL/GenBank/DDBJ databases">
        <title>Genome of Acinetobacter radioresistens APH1, a phenol degrading strain.</title>
        <authorList>
            <person name="Liu Y."/>
        </authorList>
    </citation>
    <scope>NUCLEOTIDE SEQUENCE [LARGE SCALE GENOMIC DNA]</scope>
    <source>
        <strain evidence="5 6">APH1</strain>
    </source>
</reference>
<keyword evidence="3" id="KW-0804">Transcription</keyword>
<dbReference type="Pfam" id="PF12833">
    <property type="entry name" value="HTH_18"/>
    <property type="match status" value="1"/>
</dbReference>
<dbReference type="EMBL" id="VFBM01000001">
    <property type="protein sequence ID" value="TNX94306.1"/>
    <property type="molecule type" value="Genomic_DNA"/>
</dbReference>
<dbReference type="GO" id="GO:0000976">
    <property type="term" value="F:transcription cis-regulatory region binding"/>
    <property type="evidence" value="ECO:0007669"/>
    <property type="project" value="TreeGrafter"/>
</dbReference>
<dbReference type="SMART" id="SM00342">
    <property type="entry name" value="HTH_ARAC"/>
    <property type="match status" value="1"/>
</dbReference>
<keyword evidence="1" id="KW-0805">Transcription regulation</keyword>
<dbReference type="GO" id="GO:0005829">
    <property type="term" value="C:cytosol"/>
    <property type="evidence" value="ECO:0007669"/>
    <property type="project" value="TreeGrafter"/>
</dbReference>
<name>A0A8H2K4C4_ACIRA</name>
<feature type="domain" description="HTH araC/xylS-type" evidence="4">
    <location>
        <begin position="239"/>
        <end position="337"/>
    </location>
</feature>
<dbReference type="Gene3D" id="1.10.10.60">
    <property type="entry name" value="Homeodomain-like"/>
    <property type="match status" value="1"/>
</dbReference>
<dbReference type="Pfam" id="PF12625">
    <property type="entry name" value="Arabinose_bd"/>
    <property type="match status" value="1"/>
</dbReference>
<accession>A0A8H2K4C4</accession>
<evidence type="ECO:0000256" key="2">
    <source>
        <dbReference type="ARBA" id="ARBA00023125"/>
    </source>
</evidence>
<keyword evidence="2" id="KW-0238">DNA-binding</keyword>
<evidence type="ECO:0000256" key="3">
    <source>
        <dbReference type="ARBA" id="ARBA00023163"/>
    </source>
</evidence>
<dbReference type="Proteomes" id="UP000314285">
    <property type="component" value="Unassembled WGS sequence"/>
</dbReference>
<dbReference type="PANTHER" id="PTHR47894">
    <property type="entry name" value="HTH-TYPE TRANSCRIPTIONAL REGULATOR GADX"/>
    <property type="match status" value="1"/>
</dbReference>
<dbReference type="InterPro" id="IPR018060">
    <property type="entry name" value="HTH_AraC"/>
</dbReference>
<dbReference type="SUPFAM" id="SSF46689">
    <property type="entry name" value="Homeodomain-like"/>
    <property type="match status" value="1"/>
</dbReference>
<dbReference type="AlphaFoldDB" id="A0A8H2K4C4"/>
<evidence type="ECO:0000259" key="4">
    <source>
        <dbReference type="PROSITE" id="PS01124"/>
    </source>
</evidence>
<dbReference type="GO" id="GO:0003700">
    <property type="term" value="F:DNA-binding transcription factor activity"/>
    <property type="evidence" value="ECO:0007669"/>
    <property type="project" value="InterPro"/>
</dbReference>
<protein>
    <submittedName>
        <fullName evidence="5">AraC family transcriptional regulator</fullName>
    </submittedName>
</protein>
<evidence type="ECO:0000313" key="5">
    <source>
        <dbReference type="EMBL" id="TNX94306.1"/>
    </source>
</evidence>
<gene>
    <name evidence="5" type="ORF">FHY67_01195</name>
</gene>
<evidence type="ECO:0000313" key="6">
    <source>
        <dbReference type="Proteomes" id="UP000314285"/>
    </source>
</evidence>
<sequence>MDRTDLEESKGTISVSLVHEALMVAYSRGLDTRLILQKAEIAPEILHSAKARIPVSAYACLWTELADHMNDEFFGMDSHPMRRGSYQLLSKMLLQAETLEKAVQDMLKFLNFILDDLQAELQLEQDKAFLVLHDQGPVKRMFSYATYLMLVHGLICWLSGQRVILDKIELRCMQPLDDQDYRVRFCEKIYYGASQNRIEFSRHYLEIKIKKDKNAWYDFLKHTPQNLLVRYKNPDSLSFSIRKYLSKLIPAEWPELTDIAARFNLSETTMHRRLKYEGVSYQQLKNDIRRDIAIEYLTHTDLSLQDISEQLDFHDASAFHRAFKKWTGVSPGTYRQNRSKL</sequence>
<proteinExistence type="predicted"/>
<evidence type="ECO:0000256" key="1">
    <source>
        <dbReference type="ARBA" id="ARBA00023015"/>
    </source>
</evidence>
<dbReference type="PROSITE" id="PS01124">
    <property type="entry name" value="HTH_ARAC_FAMILY_2"/>
    <property type="match status" value="1"/>
</dbReference>
<comment type="caution">
    <text evidence="5">The sequence shown here is derived from an EMBL/GenBank/DDBJ whole genome shotgun (WGS) entry which is preliminary data.</text>
</comment>
<organism evidence="5 6">
    <name type="scientific">Acinetobacter radioresistens</name>
    <dbReference type="NCBI Taxonomy" id="40216"/>
    <lineage>
        <taxon>Bacteria</taxon>
        <taxon>Pseudomonadati</taxon>
        <taxon>Pseudomonadota</taxon>
        <taxon>Gammaproteobacteria</taxon>
        <taxon>Moraxellales</taxon>
        <taxon>Moraxellaceae</taxon>
        <taxon>Acinetobacter</taxon>
    </lineage>
</organism>
<dbReference type="InterPro" id="IPR009057">
    <property type="entry name" value="Homeodomain-like_sf"/>
</dbReference>